<organism evidence="1 2">
    <name type="scientific">Chroomonas mesostigmatica CCMP1168</name>
    <dbReference type="NCBI Taxonomy" id="1195612"/>
    <lineage>
        <taxon>Eukaryota</taxon>
        <taxon>Cryptophyceae</taxon>
        <taxon>Pyrenomonadales</taxon>
        <taxon>Chroomonadaceae</taxon>
        <taxon>Chroomonas</taxon>
    </lineage>
</organism>
<protein>
    <submittedName>
        <fullName evidence="1">Uncharacterized protein</fullName>
    </submittedName>
</protein>
<evidence type="ECO:0000313" key="2">
    <source>
        <dbReference type="Proteomes" id="UP000243348"/>
    </source>
</evidence>
<geneLocation type="nucleomorph" evidence="1"/>
<gene>
    <name evidence="1" type="ORF">CMESO_117</name>
</gene>
<reference evidence="1 2" key="1">
    <citation type="journal article" date="2012" name="Genome Biol. Evol.">
        <title>Nucleomorph genome sequence of the cryptophyte alga Chroomonas mesostigmatica CCMP1168 reveals lineage-specific gene loss and genome complexity.</title>
        <authorList>
            <person name="Moore C.E."/>
            <person name="Curtis B."/>
            <person name="Mills T."/>
            <person name="Tanifuji G."/>
            <person name="Archibald J.M."/>
        </authorList>
    </citation>
    <scope>NUCLEOTIDE SEQUENCE [LARGE SCALE GENOMIC DNA]</scope>
    <source>
        <strain evidence="1 2">CCMP1168</strain>
    </source>
</reference>
<name>J7G7P3_9CRYP</name>
<dbReference type="Proteomes" id="UP000243348">
    <property type="component" value="Nucleomorph 1"/>
</dbReference>
<evidence type="ECO:0000313" key="1">
    <source>
        <dbReference type="EMBL" id="AFP65313.1"/>
    </source>
</evidence>
<dbReference type="EMBL" id="CP003680">
    <property type="protein sequence ID" value="AFP65313.1"/>
    <property type="molecule type" value="Genomic_DNA"/>
</dbReference>
<accession>J7G7P3</accession>
<sequence>MFLDFVLRKIFIGIKKKCSVIHYYFYINLSGSLLIEFRKGYQKNDTKGIVVIVFKISINFF</sequence>
<keyword evidence="1" id="KW-0542">Nucleomorph</keyword>
<proteinExistence type="predicted"/>
<dbReference type="AlphaFoldDB" id="J7G7P3"/>